<proteinExistence type="predicted"/>
<name>H1YAY5_9SPHI</name>
<protein>
    <submittedName>
        <fullName evidence="1">Uncharacterized protein</fullName>
    </submittedName>
</protein>
<sequence>MTSMRTMFHTQGYRLPYLTEPIICSREDAWLGEGYYFWYEEQDAIFWGQNGKKAYKKYIVYKAVIDCQGILDTVFNEKHYLLWYRAVEKIADDIFKKSGRKATIPEINNIIKMNKIWESVSGIMFQDIPNNQQVNKVINLYYRKRIQLVCFEMNIIHTFTHHFEAEC</sequence>
<gene>
    <name evidence="1" type="ORF">Mucpa_5958</name>
</gene>
<dbReference type="EMBL" id="CM001403">
    <property type="protein sequence ID" value="EHQ30018.1"/>
    <property type="molecule type" value="Genomic_DNA"/>
</dbReference>
<dbReference type="STRING" id="714943.Mucpa_5958"/>
<reference evidence="1" key="1">
    <citation type="submission" date="2011-09" db="EMBL/GenBank/DDBJ databases">
        <title>The permanent draft genome of Mucilaginibacter paludis DSM 18603.</title>
        <authorList>
            <consortium name="US DOE Joint Genome Institute (JGI-PGF)"/>
            <person name="Lucas S."/>
            <person name="Han J."/>
            <person name="Lapidus A."/>
            <person name="Bruce D."/>
            <person name="Goodwin L."/>
            <person name="Pitluck S."/>
            <person name="Peters L."/>
            <person name="Kyrpides N."/>
            <person name="Mavromatis K."/>
            <person name="Ivanova N."/>
            <person name="Mikhailova N."/>
            <person name="Held B."/>
            <person name="Detter J.C."/>
            <person name="Tapia R."/>
            <person name="Han C."/>
            <person name="Land M."/>
            <person name="Hauser L."/>
            <person name="Markowitz V."/>
            <person name="Cheng J.-F."/>
            <person name="Hugenholtz P."/>
            <person name="Woyke T."/>
            <person name="Wu D."/>
            <person name="Tindall B."/>
            <person name="Brambilla E."/>
            <person name="Klenk H.-P."/>
            <person name="Eisen J.A."/>
        </authorList>
    </citation>
    <scope>NUCLEOTIDE SEQUENCE [LARGE SCALE GENOMIC DNA]</scope>
    <source>
        <strain evidence="1">DSM 18603</strain>
    </source>
</reference>
<dbReference type="HOGENOM" id="CLU_1592727_0_0_10"/>
<keyword evidence="2" id="KW-1185">Reference proteome</keyword>
<accession>H1YAY5</accession>
<evidence type="ECO:0000313" key="1">
    <source>
        <dbReference type="EMBL" id="EHQ30018.1"/>
    </source>
</evidence>
<dbReference type="Proteomes" id="UP000002774">
    <property type="component" value="Chromosome"/>
</dbReference>
<organism evidence="1 2">
    <name type="scientific">Mucilaginibacter paludis DSM 18603</name>
    <dbReference type="NCBI Taxonomy" id="714943"/>
    <lineage>
        <taxon>Bacteria</taxon>
        <taxon>Pseudomonadati</taxon>
        <taxon>Bacteroidota</taxon>
        <taxon>Sphingobacteriia</taxon>
        <taxon>Sphingobacteriales</taxon>
        <taxon>Sphingobacteriaceae</taxon>
        <taxon>Mucilaginibacter</taxon>
    </lineage>
</organism>
<evidence type="ECO:0000313" key="2">
    <source>
        <dbReference type="Proteomes" id="UP000002774"/>
    </source>
</evidence>
<dbReference type="AlphaFoldDB" id="H1YAY5"/>
<dbReference type="eggNOG" id="ENOG5033547">
    <property type="taxonomic scope" value="Bacteria"/>
</dbReference>